<proteinExistence type="predicted"/>
<protein>
    <submittedName>
        <fullName evidence="2">Uncharacterized protein</fullName>
    </submittedName>
</protein>
<gene>
    <name evidence="2" type="ORF">PGTG_06272</name>
</gene>
<name>E3K7L8_PUCGT</name>
<feature type="compositionally biased region" description="Basic and acidic residues" evidence="1">
    <location>
        <begin position="210"/>
        <end position="223"/>
    </location>
</feature>
<dbReference type="RefSeq" id="XP_003324735.2">
    <property type="nucleotide sequence ID" value="XM_003324687.2"/>
</dbReference>
<evidence type="ECO:0000313" key="2">
    <source>
        <dbReference type="EMBL" id="EFP80316.2"/>
    </source>
</evidence>
<accession>E3K7L8</accession>
<organism evidence="2 3">
    <name type="scientific">Puccinia graminis f. sp. tritici (strain CRL 75-36-700-3 / race SCCL)</name>
    <name type="common">Black stem rust fungus</name>
    <dbReference type="NCBI Taxonomy" id="418459"/>
    <lineage>
        <taxon>Eukaryota</taxon>
        <taxon>Fungi</taxon>
        <taxon>Dikarya</taxon>
        <taxon>Basidiomycota</taxon>
        <taxon>Pucciniomycotina</taxon>
        <taxon>Pucciniomycetes</taxon>
        <taxon>Pucciniales</taxon>
        <taxon>Pucciniaceae</taxon>
        <taxon>Puccinia</taxon>
    </lineage>
</organism>
<dbReference type="Proteomes" id="UP000008783">
    <property type="component" value="Unassembled WGS sequence"/>
</dbReference>
<dbReference type="OrthoDB" id="2506005at2759"/>
<dbReference type="GeneID" id="10539324"/>
<keyword evidence="3" id="KW-1185">Reference proteome</keyword>
<dbReference type="KEGG" id="pgr:PGTG_06272"/>
<dbReference type="InParanoid" id="E3K7L8"/>
<evidence type="ECO:0000313" key="3">
    <source>
        <dbReference type="Proteomes" id="UP000008783"/>
    </source>
</evidence>
<sequence length="232" mass="26355">MSDIEEKSTKSSIPKLDDLNYPSWSVRMKAYLCSKDLWEICAGEVTPAKKKRNETLNTIISHLSKEALDSTVTPENKENPDLLWASIVERYASSSVNNKARIWLKWMRYEFNGNLNSYLANCQKMIRECALVQLGIPDDIILTSILAKLSKDYWNVVDNIIMNEAIIFFPSRTLKKLRELVYMKDTRVSGVSKVKPTPKNQVVGPSAYKSEVDSKSKKSDKPKQPPAHPSLS</sequence>
<dbReference type="EMBL" id="DS178275">
    <property type="protein sequence ID" value="EFP80316.2"/>
    <property type="molecule type" value="Genomic_DNA"/>
</dbReference>
<dbReference type="Pfam" id="PF14223">
    <property type="entry name" value="Retrotran_gag_2"/>
    <property type="match status" value="1"/>
</dbReference>
<feature type="region of interest" description="Disordered" evidence="1">
    <location>
        <begin position="191"/>
        <end position="232"/>
    </location>
</feature>
<evidence type="ECO:0000256" key="1">
    <source>
        <dbReference type="SAM" id="MobiDB-lite"/>
    </source>
</evidence>
<reference key="1">
    <citation type="submission" date="2007-01" db="EMBL/GenBank/DDBJ databases">
        <title>The Genome Sequence of Puccinia graminis f. sp. tritici Strain CRL 75-36-700-3.</title>
        <authorList>
            <consortium name="The Broad Institute Genome Sequencing Platform"/>
            <person name="Birren B."/>
            <person name="Lander E."/>
            <person name="Galagan J."/>
            <person name="Nusbaum C."/>
            <person name="Devon K."/>
            <person name="Cuomo C."/>
            <person name="Jaffe D."/>
            <person name="Butler J."/>
            <person name="Alvarez P."/>
            <person name="Gnerre S."/>
            <person name="Grabherr M."/>
            <person name="Mauceli E."/>
            <person name="Brockman W."/>
            <person name="Young S."/>
            <person name="LaButti K."/>
            <person name="Sykes S."/>
            <person name="DeCaprio D."/>
            <person name="Crawford M."/>
            <person name="Koehrsen M."/>
            <person name="Engels R."/>
            <person name="Montgomery P."/>
            <person name="Pearson M."/>
            <person name="Howarth C."/>
            <person name="Larson L."/>
            <person name="White J."/>
            <person name="Zeng Q."/>
            <person name="Kodira C."/>
            <person name="Yandava C."/>
            <person name="Alvarado L."/>
            <person name="O'Leary S."/>
            <person name="Szabo L."/>
            <person name="Dean R."/>
            <person name="Schein J."/>
        </authorList>
    </citation>
    <scope>NUCLEOTIDE SEQUENCE</scope>
    <source>
        <strain>CRL 75-36-700-3</strain>
    </source>
</reference>
<reference evidence="3" key="2">
    <citation type="journal article" date="2011" name="Proc. Natl. Acad. Sci. U.S.A.">
        <title>Obligate biotrophy features unraveled by the genomic analysis of rust fungi.</title>
        <authorList>
            <person name="Duplessis S."/>
            <person name="Cuomo C.A."/>
            <person name="Lin Y.-C."/>
            <person name="Aerts A."/>
            <person name="Tisserant E."/>
            <person name="Veneault-Fourrey C."/>
            <person name="Joly D.L."/>
            <person name="Hacquard S."/>
            <person name="Amselem J."/>
            <person name="Cantarel B.L."/>
            <person name="Chiu R."/>
            <person name="Coutinho P.M."/>
            <person name="Feau N."/>
            <person name="Field M."/>
            <person name="Frey P."/>
            <person name="Gelhaye E."/>
            <person name="Goldberg J."/>
            <person name="Grabherr M.G."/>
            <person name="Kodira C.D."/>
            <person name="Kohler A."/>
            <person name="Kuees U."/>
            <person name="Lindquist E.A."/>
            <person name="Lucas S.M."/>
            <person name="Mago R."/>
            <person name="Mauceli E."/>
            <person name="Morin E."/>
            <person name="Murat C."/>
            <person name="Pangilinan J.L."/>
            <person name="Park R."/>
            <person name="Pearson M."/>
            <person name="Quesneville H."/>
            <person name="Rouhier N."/>
            <person name="Sakthikumar S."/>
            <person name="Salamov A.A."/>
            <person name="Schmutz J."/>
            <person name="Selles B."/>
            <person name="Shapiro H."/>
            <person name="Tanguay P."/>
            <person name="Tuskan G.A."/>
            <person name="Henrissat B."/>
            <person name="Van de Peer Y."/>
            <person name="Rouze P."/>
            <person name="Ellis J.G."/>
            <person name="Dodds P.N."/>
            <person name="Schein J.E."/>
            <person name="Zhong S."/>
            <person name="Hamelin R.C."/>
            <person name="Grigoriev I.V."/>
            <person name="Szabo L.J."/>
            <person name="Martin F."/>
        </authorList>
    </citation>
    <scope>NUCLEOTIDE SEQUENCE [LARGE SCALE GENOMIC DNA]</scope>
    <source>
        <strain evidence="3">CRL 75-36-700-3 / race SCCL</strain>
    </source>
</reference>
<dbReference type="VEuPathDB" id="FungiDB:PGTG_06272"/>
<dbReference type="AlphaFoldDB" id="E3K7L8"/>
<dbReference type="HOGENOM" id="CLU_087060_0_0_1"/>